<dbReference type="Proteomes" id="UP000054383">
    <property type="component" value="Unassembled WGS sequence"/>
</dbReference>
<protein>
    <submittedName>
        <fullName evidence="1">Uncharacterized protein</fullName>
    </submittedName>
</protein>
<gene>
    <name evidence="1" type="ORF">PISL3812_00165</name>
</gene>
<dbReference type="PANTHER" id="PTHR38111:SF6">
    <property type="entry name" value="FINGER DOMAIN PROTEIN, PUTATIVE (AFU_ORTHOLOGUE AFUA_8G01940)-RELATED"/>
    <property type="match status" value="1"/>
</dbReference>
<dbReference type="OrthoDB" id="4494170at2759"/>
<proteinExistence type="predicted"/>
<dbReference type="STRING" id="28573.A0A0U1LIG8"/>
<sequence length="400" mass="44882">MRCEDRGVQCGGYNFARVFVQQNSTIRNLALADIKGYFLSRFVIDTKSPSALVNILVRTVTSSPPHGSLQDLCVQAITASFYGTTQNNNHKLLEGVGAYTKALRKLREALRDPSTCFTTETVITVLCICICENIVAQESSSWLSHYNAMSCLIESRGPDRHRTGIERDILLACQYMIIVNAGTDRRPCFLSEPRWKALLEPLEYQGPSKYPALLYHIADVPGIFHRFDILTTQGLSYSEFVSLRNDTIDALHALHGWRSTLPPYVSSPTRLPPTYTPNTTAALAFHHAVLLKMEEICNRLSIPLTPSAHVPEDGAANTLERIETKRYLTTQIYNLARSSINDMNSFPGALYFILPLYVASEFMDPAWPETTALSEYRDNVIAKSHGFHLGRELKKTVDLF</sequence>
<evidence type="ECO:0000313" key="2">
    <source>
        <dbReference type="Proteomes" id="UP000054383"/>
    </source>
</evidence>
<name>A0A0U1LIG8_TALIS</name>
<dbReference type="Pfam" id="PF11951">
    <property type="entry name" value="Fungal_trans_2"/>
    <property type="match status" value="1"/>
</dbReference>
<dbReference type="AlphaFoldDB" id="A0A0U1LIG8"/>
<accession>A0A0U1LIG8</accession>
<dbReference type="InterPro" id="IPR021858">
    <property type="entry name" value="Fun_TF"/>
</dbReference>
<dbReference type="OMA" id="WLLHYDG"/>
<reference evidence="1 2" key="1">
    <citation type="submission" date="2015-04" db="EMBL/GenBank/DDBJ databases">
        <authorList>
            <person name="Syromyatnikov M.Y."/>
            <person name="Popov V.N."/>
        </authorList>
    </citation>
    <scope>NUCLEOTIDE SEQUENCE [LARGE SCALE GENOMIC DNA]</scope>
    <source>
        <strain evidence="1">WF-38-12</strain>
    </source>
</reference>
<keyword evidence="2" id="KW-1185">Reference proteome</keyword>
<organism evidence="1 2">
    <name type="scientific">Talaromyces islandicus</name>
    <name type="common">Penicillium islandicum</name>
    <dbReference type="NCBI Taxonomy" id="28573"/>
    <lineage>
        <taxon>Eukaryota</taxon>
        <taxon>Fungi</taxon>
        <taxon>Dikarya</taxon>
        <taxon>Ascomycota</taxon>
        <taxon>Pezizomycotina</taxon>
        <taxon>Eurotiomycetes</taxon>
        <taxon>Eurotiomycetidae</taxon>
        <taxon>Eurotiales</taxon>
        <taxon>Trichocomaceae</taxon>
        <taxon>Talaromyces</taxon>
        <taxon>Talaromyces sect. Islandici</taxon>
    </lineage>
</organism>
<dbReference type="InterPro" id="IPR053178">
    <property type="entry name" value="Osmoadaptation_assoc"/>
</dbReference>
<dbReference type="EMBL" id="CVMT01000001">
    <property type="protein sequence ID" value="CRG82819.1"/>
    <property type="molecule type" value="Genomic_DNA"/>
</dbReference>
<dbReference type="PANTHER" id="PTHR38111">
    <property type="entry name" value="ZN(2)-C6 FUNGAL-TYPE DOMAIN-CONTAINING PROTEIN-RELATED"/>
    <property type="match status" value="1"/>
</dbReference>
<evidence type="ECO:0000313" key="1">
    <source>
        <dbReference type="EMBL" id="CRG82819.1"/>
    </source>
</evidence>